<reference evidence="2" key="2">
    <citation type="submission" date="2023-05" db="EMBL/GenBank/DDBJ databases">
        <authorList>
            <consortium name="Lawrence Berkeley National Laboratory"/>
            <person name="Steindorff A."/>
            <person name="Hensen N."/>
            <person name="Bonometti L."/>
            <person name="Westerberg I."/>
            <person name="Brannstrom I.O."/>
            <person name="Guillou S."/>
            <person name="Cros-Aarteil S."/>
            <person name="Calhoun S."/>
            <person name="Haridas S."/>
            <person name="Kuo A."/>
            <person name="Mondo S."/>
            <person name="Pangilinan J."/>
            <person name="Riley R."/>
            <person name="Labutti K."/>
            <person name="Andreopoulos B."/>
            <person name="Lipzen A."/>
            <person name="Chen C."/>
            <person name="Yanf M."/>
            <person name="Daum C."/>
            <person name="Ng V."/>
            <person name="Clum A."/>
            <person name="Ohm R."/>
            <person name="Martin F."/>
            <person name="Silar P."/>
            <person name="Natvig D."/>
            <person name="Lalanne C."/>
            <person name="Gautier V."/>
            <person name="Ament-Velasquez S.L."/>
            <person name="Kruys A."/>
            <person name="Hutchinson M.I."/>
            <person name="Powell A.J."/>
            <person name="Barry K."/>
            <person name="Miller A.N."/>
            <person name="Grigoriev I.V."/>
            <person name="Debuchy R."/>
            <person name="Gladieux P."/>
            <person name="Thoren M.H."/>
            <person name="Johannesson H."/>
        </authorList>
    </citation>
    <scope>NUCLEOTIDE SEQUENCE</scope>
    <source>
        <strain evidence="2">PSN243</strain>
    </source>
</reference>
<protein>
    <submittedName>
        <fullName evidence="2">Heterokaryon incompatibility protein-domain-containing protein</fullName>
    </submittedName>
</protein>
<dbReference type="InterPro" id="IPR010730">
    <property type="entry name" value="HET"/>
</dbReference>
<evidence type="ECO:0000313" key="3">
    <source>
        <dbReference type="Proteomes" id="UP001321760"/>
    </source>
</evidence>
<keyword evidence="3" id="KW-1185">Reference proteome</keyword>
<comment type="caution">
    <text evidence="2">The sequence shown here is derived from an EMBL/GenBank/DDBJ whole genome shotgun (WGS) entry which is preliminary data.</text>
</comment>
<dbReference type="PANTHER" id="PTHR24148">
    <property type="entry name" value="ANKYRIN REPEAT DOMAIN-CONTAINING PROTEIN 39 HOMOLOG-RELATED"/>
    <property type="match status" value="1"/>
</dbReference>
<dbReference type="InterPro" id="IPR052895">
    <property type="entry name" value="HetReg/Transcr_Mod"/>
</dbReference>
<dbReference type="Proteomes" id="UP001321760">
    <property type="component" value="Unassembled WGS sequence"/>
</dbReference>
<evidence type="ECO:0000313" key="2">
    <source>
        <dbReference type="EMBL" id="KAK4445246.1"/>
    </source>
</evidence>
<dbReference type="Pfam" id="PF26639">
    <property type="entry name" value="Het-6_barrel"/>
    <property type="match status" value="1"/>
</dbReference>
<dbReference type="PANTHER" id="PTHR24148:SF64">
    <property type="entry name" value="HETEROKARYON INCOMPATIBILITY DOMAIN-CONTAINING PROTEIN"/>
    <property type="match status" value="1"/>
</dbReference>
<evidence type="ECO:0000259" key="1">
    <source>
        <dbReference type="Pfam" id="PF06985"/>
    </source>
</evidence>
<proteinExistence type="predicted"/>
<dbReference type="AlphaFoldDB" id="A0AAV9GC63"/>
<feature type="domain" description="Heterokaryon incompatibility" evidence="1">
    <location>
        <begin position="42"/>
        <end position="214"/>
    </location>
</feature>
<accession>A0AAV9GC63</accession>
<name>A0AAV9GC63_9PEZI</name>
<dbReference type="Pfam" id="PF06985">
    <property type="entry name" value="HET"/>
    <property type="match status" value="1"/>
</dbReference>
<reference evidence="2" key="1">
    <citation type="journal article" date="2023" name="Mol. Phylogenet. Evol.">
        <title>Genome-scale phylogeny and comparative genomics of the fungal order Sordariales.</title>
        <authorList>
            <person name="Hensen N."/>
            <person name="Bonometti L."/>
            <person name="Westerberg I."/>
            <person name="Brannstrom I.O."/>
            <person name="Guillou S."/>
            <person name="Cros-Aarteil S."/>
            <person name="Calhoun S."/>
            <person name="Haridas S."/>
            <person name="Kuo A."/>
            <person name="Mondo S."/>
            <person name="Pangilinan J."/>
            <person name="Riley R."/>
            <person name="LaButti K."/>
            <person name="Andreopoulos B."/>
            <person name="Lipzen A."/>
            <person name="Chen C."/>
            <person name="Yan M."/>
            <person name="Daum C."/>
            <person name="Ng V."/>
            <person name="Clum A."/>
            <person name="Steindorff A."/>
            <person name="Ohm R.A."/>
            <person name="Martin F."/>
            <person name="Silar P."/>
            <person name="Natvig D.O."/>
            <person name="Lalanne C."/>
            <person name="Gautier V."/>
            <person name="Ament-Velasquez S.L."/>
            <person name="Kruys A."/>
            <person name="Hutchinson M.I."/>
            <person name="Powell A.J."/>
            <person name="Barry K."/>
            <person name="Miller A.N."/>
            <person name="Grigoriev I.V."/>
            <person name="Debuchy R."/>
            <person name="Gladieux P."/>
            <person name="Hiltunen Thoren M."/>
            <person name="Johannesson H."/>
        </authorList>
    </citation>
    <scope>NUCLEOTIDE SEQUENCE</scope>
    <source>
        <strain evidence="2">PSN243</strain>
    </source>
</reference>
<organism evidence="2 3">
    <name type="scientific">Podospora aff. communis PSN243</name>
    <dbReference type="NCBI Taxonomy" id="3040156"/>
    <lineage>
        <taxon>Eukaryota</taxon>
        <taxon>Fungi</taxon>
        <taxon>Dikarya</taxon>
        <taxon>Ascomycota</taxon>
        <taxon>Pezizomycotina</taxon>
        <taxon>Sordariomycetes</taxon>
        <taxon>Sordariomycetidae</taxon>
        <taxon>Sordariales</taxon>
        <taxon>Podosporaceae</taxon>
        <taxon>Podospora</taxon>
    </lineage>
</organism>
<gene>
    <name evidence="2" type="ORF">QBC34DRAFT_165354</name>
</gene>
<dbReference type="EMBL" id="MU865967">
    <property type="protein sequence ID" value="KAK4445246.1"/>
    <property type="molecule type" value="Genomic_DNA"/>
</dbReference>
<sequence length="668" mass="74684">MSYKYSSLPTPTHTRLLVLRRDSSNDLRGELHVVSLGQELVYNCLSYCWNGPRSHDVDVAWTTPTRSIILDGIETPIRSNLYNALRSLRDLGLLVEPIWVDALCINQADSGERSSQVSQMASIYSGARDVLVWLGEEEAGTRLAVESMSRLSFTPEDIIAQQVAPHWQQPTDGRDFECVRKEFVRCKFTDLQFAAMIRFFVGNVWFSRVWTLQEMLLARQIRFVCGRVEAPLELVWRGSAIVAVYSAASSIWSEVHQLPGFAWPRMFFDDILAQRIDKWGGGEPSSIGIMAHKHRKRDATDPRDKVFGLLAMSKTSTKTHIKSVVADYSQTVQAVFTRAAIFGLLAWGGWETLSFVGDRTENKVPGLPSWVPDYTQEISWTPLQRSPCNFTATPSSQTVFSYEEEWPGCLVAPYHHLDTIAAVCPAHWDPDDPGSYNGIVDAFKLVLSPFPVETKGTDDIAAVLARTLTADKPIARTNTGTSHVRAEFINMAYCQLWHAIRDKDASLANRLLEGAGEPQVLVDALDAVGIRTHLNLLAESLEIGRKRAQHRSEDELSLSARGLERAADDIAQYASTTRVAIRLDWEATAKNRCLFRTQGGRLGLGPRTTKVGDRVGVLQGAQVPYVFRHQDKDIETILDLVGESYVYGIMNGELEEAGNLEYTKITLY</sequence>